<evidence type="ECO:0000313" key="2">
    <source>
        <dbReference type="Proteomes" id="UP000557217"/>
    </source>
</evidence>
<reference evidence="1 2" key="1">
    <citation type="submission" date="2020-08" db="EMBL/GenBank/DDBJ databases">
        <title>Genomic Encyclopedia of Type Strains, Phase IV (KMG-IV): sequencing the most valuable type-strain genomes for metagenomic binning, comparative biology and taxonomic classification.</title>
        <authorList>
            <person name="Goeker M."/>
        </authorList>
    </citation>
    <scope>NUCLEOTIDE SEQUENCE [LARGE SCALE GENOMIC DNA]</scope>
    <source>
        <strain evidence="1 2">DSM 10633</strain>
    </source>
</reference>
<evidence type="ECO:0000313" key="1">
    <source>
        <dbReference type="EMBL" id="MBB5147741.1"/>
    </source>
</evidence>
<dbReference type="PROSITE" id="PS51257">
    <property type="entry name" value="PROKAR_LIPOPROTEIN"/>
    <property type="match status" value="1"/>
</dbReference>
<accession>A0A840PSJ5</accession>
<protein>
    <recommendedName>
        <fullName evidence="3">Lipoprotein</fullName>
    </recommendedName>
</protein>
<dbReference type="AlphaFoldDB" id="A0A840PSJ5"/>
<dbReference type="Proteomes" id="UP000557217">
    <property type="component" value="Unassembled WGS sequence"/>
</dbReference>
<evidence type="ECO:0008006" key="3">
    <source>
        <dbReference type="Google" id="ProtNLM"/>
    </source>
</evidence>
<name>A0A840PSJ5_URETH</name>
<proteinExistence type="predicted"/>
<keyword evidence="2" id="KW-1185">Reference proteome</keyword>
<gene>
    <name evidence="1" type="ORF">HNR36_000122</name>
</gene>
<organism evidence="1 2">
    <name type="scientific">Ureibacillus thermosphaericus</name>
    <dbReference type="NCBI Taxonomy" id="51173"/>
    <lineage>
        <taxon>Bacteria</taxon>
        <taxon>Bacillati</taxon>
        <taxon>Bacillota</taxon>
        <taxon>Bacilli</taxon>
        <taxon>Bacillales</taxon>
        <taxon>Caryophanaceae</taxon>
        <taxon>Ureibacillus</taxon>
    </lineage>
</organism>
<dbReference type="RefSeq" id="WP_168411746.1">
    <property type="nucleotide sequence ID" value="NZ_JAAXPW010000001.1"/>
</dbReference>
<comment type="caution">
    <text evidence="1">The sequence shown here is derived from an EMBL/GenBank/DDBJ whole genome shotgun (WGS) entry which is preliminary data.</text>
</comment>
<sequence>MKYLLNISLLLIVMLVGCESNFDNRVSEVEYVKEIIHEELDNEKDTEELDKRFQSRFPDANVYNKIWFDVTNDGVDDLIIVFDTND</sequence>
<dbReference type="EMBL" id="JACHGZ010000001">
    <property type="protein sequence ID" value="MBB5147741.1"/>
    <property type="molecule type" value="Genomic_DNA"/>
</dbReference>